<sequence>MAAPETTIWSMDRHTQAKHEILRRYLGAWIPILIHRCGRVRIIDGFAGPGEYEGGAIGSPLIALQTLLTHPAQKVQDAIRRGTVELIFIERDSQRSAHLQQLLVQQKRVKGDAPKLQPRIITGTFLEEMDKLLTLMERQNANGRPIPTFVFIDPFGYSHAPLSMIKRIMSLPMCEVLINFMYDEINRFLTVQYQTKEQHYDLLFGTDTWRQIALQSTNADERRRLQHDLYRHQLLAVGHARYVRSFRMRNEHNATDYYLFFGTNSIRGLEEMKRAMWGVDQTGGFEFSDFSNPFQPLLLTEPNYADLQRMLTENFKGQVVSVANIKEYVLAETPFVIFKQEALRPMELTSPPKIRVINPAPKRIKGRYPLDDMLIEFL</sequence>
<keyword evidence="2" id="KW-1185">Reference proteome</keyword>
<name>A0A8J3N6X0_9CHLR</name>
<evidence type="ECO:0000313" key="2">
    <source>
        <dbReference type="Proteomes" id="UP000597444"/>
    </source>
</evidence>
<dbReference type="AlphaFoldDB" id="A0A8J3N6X0"/>
<evidence type="ECO:0008006" key="3">
    <source>
        <dbReference type="Google" id="ProtNLM"/>
    </source>
</evidence>
<dbReference type="RefSeq" id="WP_220207177.1">
    <property type="nucleotide sequence ID" value="NZ_BNJK01000001.1"/>
</dbReference>
<dbReference type="InterPro" id="IPR031009">
    <property type="entry name" value="Tcm_partner"/>
</dbReference>
<dbReference type="EMBL" id="BNJK01000001">
    <property type="protein sequence ID" value="GHO96557.1"/>
    <property type="molecule type" value="Genomic_DNA"/>
</dbReference>
<organism evidence="1 2">
    <name type="scientific">Reticulibacter mediterranei</name>
    <dbReference type="NCBI Taxonomy" id="2778369"/>
    <lineage>
        <taxon>Bacteria</taxon>
        <taxon>Bacillati</taxon>
        <taxon>Chloroflexota</taxon>
        <taxon>Ktedonobacteria</taxon>
        <taxon>Ktedonobacterales</taxon>
        <taxon>Reticulibacteraceae</taxon>
        <taxon>Reticulibacter</taxon>
    </lineage>
</organism>
<gene>
    <name evidence="1" type="ORF">KSF_066050</name>
</gene>
<comment type="caution">
    <text evidence="1">The sequence shown here is derived from an EMBL/GenBank/DDBJ whole genome shotgun (WGS) entry which is preliminary data.</text>
</comment>
<evidence type="ECO:0000313" key="1">
    <source>
        <dbReference type="EMBL" id="GHO96557.1"/>
    </source>
</evidence>
<protein>
    <recommendedName>
        <fullName evidence="3">Three-Cys-motif partner protein TcmP</fullName>
    </recommendedName>
</protein>
<proteinExistence type="predicted"/>
<accession>A0A8J3N6X0</accession>
<reference evidence="1" key="1">
    <citation type="submission" date="2020-10" db="EMBL/GenBank/DDBJ databases">
        <title>Taxonomic study of unclassified bacteria belonging to the class Ktedonobacteria.</title>
        <authorList>
            <person name="Yabe S."/>
            <person name="Wang C.M."/>
            <person name="Zheng Y."/>
            <person name="Sakai Y."/>
            <person name="Cavaletti L."/>
            <person name="Monciardini P."/>
            <person name="Donadio S."/>
        </authorList>
    </citation>
    <scope>NUCLEOTIDE SEQUENCE</scope>
    <source>
        <strain evidence="1">ID150040</strain>
    </source>
</reference>
<dbReference type="Proteomes" id="UP000597444">
    <property type="component" value="Unassembled WGS sequence"/>
</dbReference>
<dbReference type="NCBIfam" id="TIGR04474">
    <property type="entry name" value="tcm_partner"/>
    <property type="match status" value="1"/>
</dbReference>